<evidence type="ECO:0000256" key="14">
    <source>
        <dbReference type="ARBA" id="ARBA00023180"/>
    </source>
</evidence>
<dbReference type="GO" id="GO:0098552">
    <property type="term" value="C:side of membrane"/>
    <property type="evidence" value="ECO:0007669"/>
    <property type="project" value="UniProtKB-KW"/>
</dbReference>
<organism evidence="25 26">
    <name type="scientific">Gigaspora margarita</name>
    <dbReference type="NCBI Taxonomy" id="4874"/>
    <lineage>
        <taxon>Eukaryota</taxon>
        <taxon>Fungi</taxon>
        <taxon>Fungi incertae sedis</taxon>
        <taxon>Mucoromycota</taxon>
        <taxon>Glomeromycotina</taxon>
        <taxon>Glomeromycetes</taxon>
        <taxon>Diversisporales</taxon>
        <taxon>Gigasporaceae</taxon>
        <taxon>Gigaspora</taxon>
    </lineage>
</organism>
<evidence type="ECO:0000256" key="21">
    <source>
        <dbReference type="ARBA" id="ARBA00048494"/>
    </source>
</evidence>
<proteinExistence type="inferred from homology"/>
<dbReference type="FunFam" id="3.20.20.370:FF:000004">
    <property type="entry name" value="Related to Chitin deacetylase"/>
    <property type="match status" value="1"/>
</dbReference>
<evidence type="ECO:0000256" key="6">
    <source>
        <dbReference type="ARBA" id="ARBA00022512"/>
    </source>
</evidence>
<evidence type="ECO:0000256" key="23">
    <source>
        <dbReference type="SAM" id="SignalP"/>
    </source>
</evidence>
<keyword evidence="12" id="KW-0146">Chitin degradation</keyword>
<dbReference type="GO" id="GO:0000272">
    <property type="term" value="P:polysaccharide catabolic process"/>
    <property type="evidence" value="ECO:0007669"/>
    <property type="project" value="UniProtKB-KW"/>
</dbReference>
<evidence type="ECO:0000256" key="10">
    <source>
        <dbReference type="ARBA" id="ARBA00022729"/>
    </source>
</evidence>
<reference evidence="25 26" key="1">
    <citation type="journal article" date="2019" name="Environ. Microbiol.">
        <title>At the nexus of three kingdoms: the genome of the mycorrhizal fungus Gigaspora margarita provides insights into plant, endobacterial and fungal interactions.</title>
        <authorList>
            <person name="Venice F."/>
            <person name="Ghignone S."/>
            <person name="Salvioli di Fossalunga A."/>
            <person name="Amselem J."/>
            <person name="Novero M."/>
            <person name="Xianan X."/>
            <person name="Sedzielewska Toro K."/>
            <person name="Morin E."/>
            <person name="Lipzen A."/>
            <person name="Grigoriev I.V."/>
            <person name="Henrissat B."/>
            <person name="Martin F.M."/>
            <person name="Bonfante P."/>
        </authorList>
    </citation>
    <scope>NUCLEOTIDE SEQUENCE [LARGE SCALE GENOMIC DNA]</scope>
    <source>
        <strain evidence="25 26">BEG34</strain>
    </source>
</reference>
<keyword evidence="15" id="KW-0119">Carbohydrate metabolism</keyword>
<dbReference type="GO" id="GO:0005886">
    <property type="term" value="C:plasma membrane"/>
    <property type="evidence" value="ECO:0007669"/>
    <property type="project" value="UniProtKB-SubCell"/>
</dbReference>
<keyword evidence="5" id="KW-1003">Cell membrane</keyword>
<dbReference type="InterPro" id="IPR050248">
    <property type="entry name" value="Polysacc_deacetylase_ArnD"/>
</dbReference>
<dbReference type="InterPro" id="IPR011330">
    <property type="entry name" value="Glyco_hydro/deAcase_b/a-brl"/>
</dbReference>
<evidence type="ECO:0000256" key="13">
    <source>
        <dbReference type="ARBA" id="ARBA00023136"/>
    </source>
</evidence>
<evidence type="ECO:0000256" key="19">
    <source>
        <dbReference type="ARBA" id="ARBA00023326"/>
    </source>
</evidence>
<dbReference type="PANTHER" id="PTHR10587:SF98">
    <property type="entry name" value="CHITIN DEACETYLASE"/>
    <property type="match status" value="1"/>
</dbReference>
<evidence type="ECO:0000256" key="12">
    <source>
        <dbReference type="ARBA" id="ARBA00023024"/>
    </source>
</evidence>
<accession>A0A8H4AGR7</accession>
<comment type="catalytic activity">
    <reaction evidence="21">
        <text>[(1-&gt;4)-N-acetyl-beta-D-glucosaminyl](n) + n H2O = chitosan + n acetate</text>
        <dbReference type="Rhea" id="RHEA:10464"/>
        <dbReference type="Rhea" id="RHEA-COMP:9593"/>
        <dbReference type="Rhea" id="RHEA-COMP:9597"/>
        <dbReference type="ChEBI" id="CHEBI:15377"/>
        <dbReference type="ChEBI" id="CHEBI:17029"/>
        <dbReference type="ChEBI" id="CHEBI:30089"/>
        <dbReference type="ChEBI" id="CHEBI:57704"/>
        <dbReference type="EC" id="3.5.1.41"/>
    </reaction>
    <physiologicalReaction direction="left-to-right" evidence="21">
        <dbReference type="Rhea" id="RHEA:10465"/>
    </physiologicalReaction>
</comment>
<keyword evidence="17" id="KW-0449">Lipoprotein</keyword>
<evidence type="ECO:0000256" key="9">
    <source>
        <dbReference type="ARBA" id="ARBA00022723"/>
    </source>
</evidence>
<evidence type="ECO:0000256" key="17">
    <source>
        <dbReference type="ARBA" id="ARBA00023288"/>
    </source>
</evidence>
<keyword evidence="6" id="KW-0134">Cell wall</keyword>
<dbReference type="GO" id="GO:0006032">
    <property type="term" value="P:chitin catabolic process"/>
    <property type="evidence" value="ECO:0007669"/>
    <property type="project" value="UniProtKB-KW"/>
</dbReference>
<dbReference type="SUPFAM" id="SSF88713">
    <property type="entry name" value="Glycoside hydrolase/deacetylase"/>
    <property type="match status" value="1"/>
</dbReference>
<name>A0A8H4AGR7_GIGMA</name>
<evidence type="ECO:0000256" key="18">
    <source>
        <dbReference type="ARBA" id="ARBA00023316"/>
    </source>
</evidence>
<evidence type="ECO:0000313" key="25">
    <source>
        <dbReference type="EMBL" id="KAF0493322.1"/>
    </source>
</evidence>
<feature type="region of interest" description="Disordered" evidence="22">
    <location>
        <begin position="335"/>
        <end position="358"/>
    </location>
</feature>
<dbReference type="InterPro" id="IPR002509">
    <property type="entry name" value="NODB_dom"/>
</dbReference>
<dbReference type="CDD" id="cd10952">
    <property type="entry name" value="CE4_MrCDA_like"/>
    <property type="match status" value="1"/>
</dbReference>
<dbReference type="GO" id="GO:0009272">
    <property type="term" value="P:fungal-type cell wall biogenesis"/>
    <property type="evidence" value="ECO:0007669"/>
    <property type="project" value="UniProtKB-ARBA"/>
</dbReference>
<dbReference type="EMBL" id="WTPW01000625">
    <property type="protein sequence ID" value="KAF0493322.1"/>
    <property type="molecule type" value="Genomic_DNA"/>
</dbReference>
<keyword evidence="10 23" id="KW-0732">Signal</keyword>
<dbReference type="Gene3D" id="3.20.20.370">
    <property type="entry name" value="Glycoside hydrolase/deacetylase"/>
    <property type="match status" value="1"/>
</dbReference>
<sequence length="387" mass="42319">MGFISLIIILGTLIASVIAQQQCVPYTSNYTFTTGYPPIWVTPGAETFTTPEFQQLNKSLNWAMVPNIPPNKLVNGALDLSTYSASDPNCWWSFKNCVNPKAPGLNPDISFCPEPGSWGLTYDDGPNCSHTEFYDFLKGQNQRATMYFIGSNVADWTNEAKRAYADGHQICVHTWSHPYMTTLTNDQVLAELYYTRKAIKYVIGVTPRCWRPPFGDVDDRVRAIAQQLGMSTDIWNLDSNDWKMIPAGTSTPAQVDSIFEGFVQMGKNGTFATSGVITLQHELNNGTMSKAQQWYPQIKGAFKHLVPVASCMNITHPYAETDITYPSFGELVGSGSTSGTGTNNPSSSGGSAPNSTHKSSSVSMTSCISLISTVAIMLIAQLSSTLF</sequence>
<keyword evidence="13" id="KW-0472">Membrane</keyword>
<keyword evidence="26" id="KW-1185">Reference proteome</keyword>
<comment type="subcellular location">
    <subcellularLocation>
        <location evidence="3">Cell membrane</location>
        <topology evidence="3">Lipid-anchor</topology>
        <topology evidence="3">GPI-anchor</topology>
    </subcellularLocation>
    <subcellularLocation>
        <location evidence="2">Secreted</location>
        <location evidence="2">Cell wall</location>
    </subcellularLocation>
</comment>
<gene>
    <name evidence="25" type="ORF">F8M41_021402</name>
</gene>
<dbReference type="Pfam" id="PF01522">
    <property type="entry name" value="Polysacc_deac_1"/>
    <property type="match status" value="1"/>
</dbReference>
<keyword evidence="8" id="KW-0336">GPI-anchor</keyword>
<protein>
    <recommendedName>
        <fullName evidence="20">chitin deacetylase</fullName>
        <ecNumber evidence="20">3.5.1.41</ecNumber>
    </recommendedName>
</protein>
<dbReference type="GO" id="GO:0071555">
    <property type="term" value="P:cell wall organization"/>
    <property type="evidence" value="ECO:0007669"/>
    <property type="project" value="UniProtKB-KW"/>
</dbReference>
<comment type="cofactor">
    <cofactor evidence="1">
        <name>Co(2+)</name>
        <dbReference type="ChEBI" id="CHEBI:48828"/>
    </cofactor>
</comment>
<evidence type="ECO:0000256" key="3">
    <source>
        <dbReference type="ARBA" id="ARBA00004609"/>
    </source>
</evidence>
<evidence type="ECO:0000256" key="16">
    <source>
        <dbReference type="ARBA" id="ARBA00023285"/>
    </source>
</evidence>
<keyword evidence="18" id="KW-0961">Cell wall biogenesis/degradation</keyword>
<dbReference type="PANTHER" id="PTHR10587">
    <property type="entry name" value="GLYCOSYL TRANSFERASE-RELATED"/>
    <property type="match status" value="1"/>
</dbReference>
<evidence type="ECO:0000256" key="4">
    <source>
        <dbReference type="ARBA" id="ARBA00010973"/>
    </source>
</evidence>
<keyword evidence="11" id="KW-0378">Hydrolase</keyword>
<comment type="similarity">
    <text evidence="4">Belongs to the polysaccharide deacetylase family.</text>
</comment>
<dbReference type="AlphaFoldDB" id="A0A8H4AGR7"/>
<dbReference type="OrthoDB" id="407355at2759"/>
<feature type="domain" description="NodB homology" evidence="24">
    <location>
        <begin position="116"/>
        <end position="306"/>
    </location>
</feature>
<evidence type="ECO:0000256" key="5">
    <source>
        <dbReference type="ARBA" id="ARBA00022475"/>
    </source>
</evidence>
<keyword evidence="9" id="KW-0479">Metal-binding</keyword>
<evidence type="ECO:0000259" key="24">
    <source>
        <dbReference type="PROSITE" id="PS51677"/>
    </source>
</evidence>
<evidence type="ECO:0000256" key="22">
    <source>
        <dbReference type="SAM" id="MobiDB-lite"/>
    </source>
</evidence>
<dbReference type="PROSITE" id="PS51677">
    <property type="entry name" value="NODB"/>
    <property type="match status" value="1"/>
</dbReference>
<keyword evidence="19" id="KW-0624">Polysaccharide degradation</keyword>
<evidence type="ECO:0000256" key="8">
    <source>
        <dbReference type="ARBA" id="ARBA00022622"/>
    </source>
</evidence>
<feature type="chain" id="PRO_5034202685" description="chitin deacetylase" evidence="23">
    <location>
        <begin position="20"/>
        <end position="387"/>
    </location>
</feature>
<evidence type="ECO:0000256" key="15">
    <source>
        <dbReference type="ARBA" id="ARBA00023277"/>
    </source>
</evidence>
<dbReference type="Proteomes" id="UP000439903">
    <property type="component" value="Unassembled WGS sequence"/>
</dbReference>
<evidence type="ECO:0000256" key="1">
    <source>
        <dbReference type="ARBA" id="ARBA00001941"/>
    </source>
</evidence>
<evidence type="ECO:0000256" key="11">
    <source>
        <dbReference type="ARBA" id="ARBA00022801"/>
    </source>
</evidence>
<evidence type="ECO:0000256" key="2">
    <source>
        <dbReference type="ARBA" id="ARBA00004191"/>
    </source>
</evidence>
<keyword evidence="16" id="KW-0170">Cobalt</keyword>
<evidence type="ECO:0000256" key="7">
    <source>
        <dbReference type="ARBA" id="ARBA00022525"/>
    </source>
</evidence>
<keyword evidence="7" id="KW-0964">Secreted</keyword>
<evidence type="ECO:0000313" key="26">
    <source>
        <dbReference type="Proteomes" id="UP000439903"/>
    </source>
</evidence>
<evidence type="ECO:0000256" key="20">
    <source>
        <dbReference type="ARBA" id="ARBA00024056"/>
    </source>
</evidence>
<comment type="caution">
    <text evidence="25">The sequence shown here is derived from an EMBL/GenBank/DDBJ whole genome shotgun (WGS) entry which is preliminary data.</text>
</comment>
<feature type="signal peptide" evidence="23">
    <location>
        <begin position="1"/>
        <end position="19"/>
    </location>
</feature>
<dbReference type="GO" id="GO:0004099">
    <property type="term" value="F:chitin deacetylase activity"/>
    <property type="evidence" value="ECO:0007669"/>
    <property type="project" value="UniProtKB-EC"/>
</dbReference>
<dbReference type="GO" id="GO:0046872">
    <property type="term" value="F:metal ion binding"/>
    <property type="evidence" value="ECO:0007669"/>
    <property type="project" value="UniProtKB-KW"/>
</dbReference>
<keyword evidence="14" id="KW-0325">Glycoprotein</keyword>
<dbReference type="EC" id="3.5.1.41" evidence="20"/>